<comment type="similarity">
    <text evidence="1">Belongs to the cytochrome P450 family.</text>
</comment>
<keyword evidence="2" id="KW-0479">Metal-binding</keyword>
<keyword evidence="4" id="KW-0408">Iron</keyword>
<name>A0ABP0WTN4_9BRYO</name>
<gene>
    <name evidence="5" type="ORF">CSSPJE1EN1_LOCUS15692</name>
</gene>
<evidence type="ECO:0008006" key="7">
    <source>
        <dbReference type="Google" id="ProtNLM"/>
    </source>
</evidence>
<dbReference type="EMBL" id="OZ020098">
    <property type="protein sequence ID" value="CAK9270214.1"/>
    <property type="molecule type" value="Genomic_DNA"/>
</dbReference>
<dbReference type="InterPro" id="IPR036396">
    <property type="entry name" value="Cyt_P450_sf"/>
</dbReference>
<dbReference type="SUPFAM" id="SSF48264">
    <property type="entry name" value="Cytochrome P450"/>
    <property type="match status" value="1"/>
</dbReference>
<dbReference type="InterPro" id="IPR002401">
    <property type="entry name" value="Cyt_P450_E_grp-I"/>
</dbReference>
<organism evidence="5 6">
    <name type="scientific">Sphagnum jensenii</name>
    <dbReference type="NCBI Taxonomy" id="128206"/>
    <lineage>
        <taxon>Eukaryota</taxon>
        <taxon>Viridiplantae</taxon>
        <taxon>Streptophyta</taxon>
        <taxon>Embryophyta</taxon>
        <taxon>Bryophyta</taxon>
        <taxon>Sphagnophytina</taxon>
        <taxon>Sphagnopsida</taxon>
        <taxon>Sphagnales</taxon>
        <taxon>Sphagnaceae</taxon>
        <taxon>Sphagnum</taxon>
    </lineage>
</organism>
<keyword evidence="6" id="KW-1185">Reference proteome</keyword>
<dbReference type="InterPro" id="IPR001128">
    <property type="entry name" value="Cyt_P450"/>
</dbReference>
<dbReference type="Pfam" id="PF00067">
    <property type="entry name" value="p450"/>
    <property type="match status" value="2"/>
</dbReference>
<dbReference type="Gene3D" id="1.10.630.10">
    <property type="entry name" value="Cytochrome P450"/>
    <property type="match status" value="2"/>
</dbReference>
<protein>
    <recommendedName>
        <fullName evidence="7">Cytochrome P450</fullName>
    </recommendedName>
</protein>
<sequence>MLLLLLTLAYIQFNPLLLFVIIFYFIEHQTPYSHPSNFNYNKGAAIYPLFGNLIQILYHEQVFHDWNTQLLKKTTNMTVRHLRPGSPACYVTANPKNVEYILKTNVGNYPKGPETCDNLKDLLGRGIFSVDGELWKLQRKVAICEFSTRSLRNFMQKIVQVELDTRFMPLLSHSCSAGVVVDLQDLLSRFTFDTICKLAFGFDPEYLHISLPAVEFAHAFDAATKFSCHRFVTYPFIWKTQRALNVGGERKLRHAIHKIDELAMSVIHKRKQQMMQQQPQDVAENLANSTAADHHQSKPPSEAVFTDVFLRDIVISFVLAGRDTSSTGMSWFFWLLSRNRHVEDSIRAEIAQIVSSRNHHMHHDLANKKDSTDQYTTATTAVADAAAAGGDQRQDKITTSIADGDKDGSRVVVADPCSIDMTSSPKFTYEELKNMHYLDAALTESMRLYPPVPFDTKVAMEEDTWPDGTYIPKHSMVAYAPYAMGRMEQLWGSDCLEFKPERWLDDNGVFQSQSPYKYAVFQAGQRVCLGKELAMLQMKLVAATLLSRFTISMSSNAATSQAAAAADDFKPTYEMSLTLPIKNGLPVRIHLAKSPEEDQGNTHRV</sequence>
<dbReference type="Proteomes" id="UP001497444">
    <property type="component" value="Chromosome 3"/>
</dbReference>
<reference evidence="5" key="1">
    <citation type="submission" date="2024-02" db="EMBL/GenBank/DDBJ databases">
        <authorList>
            <consortium name="ELIXIR-Norway"/>
            <consortium name="Elixir Norway"/>
        </authorList>
    </citation>
    <scope>NUCLEOTIDE SEQUENCE</scope>
</reference>
<dbReference type="PRINTS" id="PR00385">
    <property type="entry name" value="P450"/>
</dbReference>
<dbReference type="PRINTS" id="PR00463">
    <property type="entry name" value="EP450I"/>
</dbReference>
<dbReference type="CDD" id="cd11064">
    <property type="entry name" value="CYP86A"/>
    <property type="match status" value="1"/>
</dbReference>
<dbReference type="PANTHER" id="PTHR24296">
    <property type="entry name" value="CYTOCHROME P450"/>
    <property type="match status" value="1"/>
</dbReference>
<accession>A0ABP0WTN4</accession>
<evidence type="ECO:0000256" key="4">
    <source>
        <dbReference type="ARBA" id="ARBA00023004"/>
    </source>
</evidence>
<keyword evidence="3" id="KW-0560">Oxidoreductase</keyword>
<evidence type="ECO:0000313" key="6">
    <source>
        <dbReference type="Proteomes" id="UP001497444"/>
    </source>
</evidence>
<evidence type="ECO:0000256" key="1">
    <source>
        <dbReference type="ARBA" id="ARBA00010617"/>
    </source>
</evidence>
<evidence type="ECO:0000256" key="2">
    <source>
        <dbReference type="ARBA" id="ARBA00022723"/>
    </source>
</evidence>
<proteinExistence type="inferred from homology"/>
<evidence type="ECO:0000313" key="5">
    <source>
        <dbReference type="EMBL" id="CAK9270214.1"/>
    </source>
</evidence>
<evidence type="ECO:0000256" key="3">
    <source>
        <dbReference type="ARBA" id="ARBA00023002"/>
    </source>
</evidence>